<dbReference type="InterPro" id="IPR011009">
    <property type="entry name" value="Kinase-like_dom_sf"/>
</dbReference>
<evidence type="ECO:0000256" key="2">
    <source>
        <dbReference type="ARBA" id="ARBA00022679"/>
    </source>
</evidence>
<protein>
    <recommendedName>
        <fullName evidence="6">Alpha-type protein kinase domain-containing protein</fullName>
    </recommendedName>
</protein>
<dbReference type="OrthoDB" id="44277at2759"/>
<evidence type="ECO:0000256" key="5">
    <source>
        <dbReference type="ARBA" id="ARBA00022840"/>
    </source>
</evidence>
<proteinExistence type="predicted"/>
<dbReference type="Proteomes" id="UP000030746">
    <property type="component" value="Unassembled WGS sequence"/>
</dbReference>
<dbReference type="SUPFAM" id="SSF56112">
    <property type="entry name" value="Protein kinase-like (PK-like)"/>
    <property type="match status" value="1"/>
</dbReference>
<dbReference type="RefSeq" id="XP_009064204.1">
    <property type="nucleotide sequence ID" value="XM_009065956.1"/>
</dbReference>
<dbReference type="GO" id="GO:0005524">
    <property type="term" value="F:ATP binding"/>
    <property type="evidence" value="ECO:0007669"/>
    <property type="project" value="UniProtKB-KW"/>
</dbReference>
<dbReference type="HOGENOM" id="CLU_954056_0_0_1"/>
<dbReference type="CDD" id="cd04515">
    <property type="entry name" value="Alpha_kinase"/>
    <property type="match status" value="1"/>
</dbReference>
<dbReference type="PANTHER" id="PTHR45992:SF11">
    <property type="entry name" value="ALPHA-TYPE PROTEIN KINASE DOMAIN-CONTAINING PROTEIN"/>
    <property type="match status" value="1"/>
</dbReference>
<dbReference type="InterPro" id="IPR004166">
    <property type="entry name" value="a-kinase_dom"/>
</dbReference>
<dbReference type="InterPro" id="IPR051852">
    <property type="entry name" value="Alpha-type_PK"/>
</dbReference>
<dbReference type="PANTHER" id="PTHR45992">
    <property type="entry name" value="EUKARYOTIC ELONGATION FACTOR 2 KINASE-RELATED"/>
    <property type="match status" value="1"/>
</dbReference>
<keyword evidence="8" id="KW-1185">Reference proteome</keyword>
<dbReference type="KEGG" id="lgi:LOTGIDRAFT_168080"/>
<feature type="domain" description="Alpha-type protein kinase" evidence="6">
    <location>
        <begin position="1"/>
        <end position="249"/>
    </location>
</feature>
<evidence type="ECO:0000313" key="8">
    <source>
        <dbReference type="Proteomes" id="UP000030746"/>
    </source>
</evidence>
<organism evidence="7 8">
    <name type="scientific">Lottia gigantea</name>
    <name type="common">Giant owl limpet</name>
    <dbReference type="NCBI Taxonomy" id="225164"/>
    <lineage>
        <taxon>Eukaryota</taxon>
        <taxon>Metazoa</taxon>
        <taxon>Spiralia</taxon>
        <taxon>Lophotrochozoa</taxon>
        <taxon>Mollusca</taxon>
        <taxon>Gastropoda</taxon>
        <taxon>Patellogastropoda</taxon>
        <taxon>Lottioidea</taxon>
        <taxon>Lottiidae</taxon>
        <taxon>Lottia</taxon>
    </lineage>
</organism>
<sequence>MCSVESLLGITVTEDFFLYFQVITMPSISHTTVNSYPGRRGHSYWISFDFNRKYCGKRLNGYKGKFNGPGPRQGEFAFVKIPKILDESEKWCDMEISKNRKANELSNSFLSYLRIDSHRIDFTDSWKALMDDISCLSKDIRPKDWVLIEERIGKDCFEFINQIGRSDFGGCELLEAFVHWSNSVTNGRLVICNLDGIQEDNGAFRLKTPTIHSVDESYGESDFGEMGVTKVLKSHQCNPICSDWRLPSTHYNDETILKSNIEPSAPYLPQYDWMPFNNNLPPSYEDCLKHPS</sequence>
<dbReference type="OMA" id="YWSETAV"/>
<evidence type="ECO:0000256" key="3">
    <source>
        <dbReference type="ARBA" id="ARBA00022741"/>
    </source>
</evidence>
<keyword evidence="3" id="KW-0547">Nucleotide-binding</keyword>
<dbReference type="GeneID" id="20240762"/>
<keyword evidence="1" id="KW-0723">Serine/threonine-protein kinase</keyword>
<dbReference type="CTD" id="20240762"/>
<evidence type="ECO:0000256" key="4">
    <source>
        <dbReference type="ARBA" id="ARBA00022777"/>
    </source>
</evidence>
<keyword evidence="4" id="KW-0418">Kinase</keyword>
<dbReference type="PROSITE" id="PS51158">
    <property type="entry name" value="ALPHA_KINASE"/>
    <property type="match status" value="1"/>
</dbReference>
<evidence type="ECO:0000313" key="7">
    <source>
        <dbReference type="EMBL" id="ESO85059.1"/>
    </source>
</evidence>
<reference evidence="7 8" key="1">
    <citation type="journal article" date="2013" name="Nature">
        <title>Insights into bilaterian evolution from three spiralian genomes.</title>
        <authorList>
            <person name="Simakov O."/>
            <person name="Marletaz F."/>
            <person name="Cho S.J."/>
            <person name="Edsinger-Gonzales E."/>
            <person name="Havlak P."/>
            <person name="Hellsten U."/>
            <person name="Kuo D.H."/>
            <person name="Larsson T."/>
            <person name="Lv J."/>
            <person name="Arendt D."/>
            <person name="Savage R."/>
            <person name="Osoegawa K."/>
            <person name="de Jong P."/>
            <person name="Grimwood J."/>
            <person name="Chapman J.A."/>
            <person name="Shapiro H."/>
            <person name="Aerts A."/>
            <person name="Otillar R.P."/>
            <person name="Terry A.Y."/>
            <person name="Boore J.L."/>
            <person name="Grigoriev I.V."/>
            <person name="Lindberg D.R."/>
            <person name="Seaver E.C."/>
            <person name="Weisblat D.A."/>
            <person name="Putnam N.H."/>
            <person name="Rokhsar D.S."/>
        </authorList>
    </citation>
    <scope>NUCLEOTIDE SEQUENCE [LARGE SCALE GENOMIC DNA]</scope>
</reference>
<dbReference type="AlphaFoldDB" id="V4B8I9"/>
<name>V4B8I9_LOTGI</name>
<dbReference type="Pfam" id="PF02816">
    <property type="entry name" value="Alpha_kinase"/>
    <property type="match status" value="1"/>
</dbReference>
<keyword evidence="5" id="KW-0067">ATP-binding</keyword>
<gene>
    <name evidence="7" type="ORF">LOTGIDRAFT_168080</name>
</gene>
<evidence type="ECO:0000259" key="6">
    <source>
        <dbReference type="PROSITE" id="PS51158"/>
    </source>
</evidence>
<dbReference type="GO" id="GO:0004674">
    <property type="term" value="F:protein serine/threonine kinase activity"/>
    <property type="evidence" value="ECO:0007669"/>
    <property type="project" value="UniProtKB-KW"/>
</dbReference>
<dbReference type="SMART" id="SM00811">
    <property type="entry name" value="Alpha_kinase"/>
    <property type="match status" value="1"/>
</dbReference>
<accession>V4B8I9</accession>
<evidence type="ECO:0000256" key="1">
    <source>
        <dbReference type="ARBA" id="ARBA00022527"/>
    </source>
</evidence>
<dbReference type="Gene3D" id="3.20.200.10">
    <property type="entry name" value="MHCK/EF2 kinase"/>
    <property type="match status" value="1"/>
</dbReference>
<keyword evidence="2" id="KW-0808">Transferase</keyword>
<dbReference type="EMBL" id="KB203331">
    <property type="protein sequence ID" value="ESO85059.1"/>
    <property type="molecule type" value="Genomic_DNA"/>
</dbReference>